<dbReference type="InParanoid" id="A0A2J6T9L8"/>
<dbReference type="Proteomes" id="UP000235371">
    <property type="component" value="Unassembled WGS sequence"/>
</dbReference>
<organism evidence="2 3">
    <name type="scientific">Hyaloscypha bicolor E</name>
    <dbReference type="NCBI Taxonomy" id="1095630"/>
    <lineage>
        <taxon>Eukaryota</taxon>
        <taxon>Fungi</taxon>
        <taxon>Dikarya</taxon>
        <taxon>Ascomycota</taxon>
        <taxon>Pezizomycotina</taxon>
        <taxon>Leotiomycetes</taxon>
        <taxon>Helotiales</taxon>
        <taxon>Hyaloscyphaceae</taxon>
        <taxon>Hyaloscypha</taxon>
        <taxon>Hyaloscypha bicolor</taxon>
    </lineage>
</organism>
<gene>
    <name evidence="2" type="ORF">K444DRAFT_529742</name>
</gene>
<dbReference type="Pfam" id="PF02458">
    <property type="entry name" value="Transferase"/>
    <property type="match status" value="1"/>
</dbReference>
<proteinExistence type="predicted"/>
<dbReference type="OrthoDB" id="1862401at2759"/>
<sequence length="295" mass="32471">LDMNGEGQLLSPLAQACNSQQFRNEDIIAGTLDSLTIIPLLGNSETPLKHENFRCPSRLEFNAPTVEVSSPTPWTYFRSPKASLVKLKTETMSGANGASDWVSTNDALTAFIWQRVAIARACRFGPETSMFCDRFVNIRRRLQPPVPAGYMGHMLLLDQIELSFGQLAKASLSDLAVQLRRSLNSIDDYHIRSAATVIKNEKDKSAFQYGANAVTGRDFTISSRAGLNLASVSIGPALGRAKFIRRAAQADYEGLAYLMPTTSDGDIDMTISLSGEYCDITDQDLIWNFFAERLG</sequence>
<dbReference type="InterPro" id="IPR023213">
    <property type="entry name" value="CAT-like_dom_sf"/>
</dbReference>
<dbReference type="PANTHER" id="PTHR31896">
    <property type="entry name" value="FAMILY REGULATORY PROTEIN, PUTATIVE (AFU_ORTHOLOGUE AFUA_3G14730)-RELATED"/>
    <property type="match status" value="1"/>
</dbReference>
<evidence type="ECO:0000256" key="1">
    <source>
        <dbReference type="ARBA" id="ARBA00022679"/>
    </source>
</evidence>
<dbReference type="STRING" id="1095630.A0A2J6T9L8"/>
<dbReference type="AlphaFoldDB" id="A0A2J6T9L8"/>
<accession>A0A2J6T9L8</accession>
<keyword evidence="1" id="KW-0808">Transferase</keyword>
<dbReference type="RefSeq" id="XP_024736628.1">
    <property type="nucleotide sequence ID" value="XM_024874837.1"/>
</dbReference>
<evidence type="ECO:0000313" key="3">
    <source>
        <dbReference type="Proteomes" id="UP000235371"/>
    </source>
</evidence>
<dbReference type="FunCoup" id="A0A2J6T9L8">
    <property type="interactions" value="73"/>
</dbReference>
<name>A0A2J6T9L8_9HELO</name>
<feature type="non-terminal residue" evidence="2">
    <location>
        <position position="1"/>
    </location>
</feature>
<dbReference type="EMBL" id="KZ613813">
    <property type="protein sequence ID" value="PMD59724.1"/>
    <property type="molecule type" value="Genomic_DNA"/>
</dbReference>
<dbReference type="PANTHER" id="PTHR31896:SF64">
    <property type="entry name" value="TRICHOTHECENE 3-O-ACETYLTRANSFERASE"/>
    <property type="match status" value="1"/>
</dbReference>
<protein>
    <recommendedName>
        <fullName evidence="4">Trichothecene 3-O-acetyltransferase</fullName>
    </recommendedName>
</protein>
<evidence type="ECO:0008006" key="4">
    <source>
        <dbReference type="Google" id="ProtNLM"/>
    </source>
</evidence>
<evidence type="ECO:0000313" key="2">
    <source>
        <dbReference type="EMBL" id="PMD59724.1"/>
    </source>
</evidence>
<keyword evidence="3" id="KW-1185">Reference proteome</keyword>
<reference evidence="2 3" key="1">
    <citation type="submission" date="2016-04" db="EMBL/GenBank/DDBJ databases">
        <title>A degradative enzymes factory behind the ericoid mycorrhizal symbiosis.</title>
        <authorList>
            <consortium name="DOE Joint Genome Institute"/>
            <person name="Martino E."/>
            <person name="Morin E."/>
            <person name="Grelet G."/>
            <person name="Kuo A."/>
            <person name="Kohler A."/>
            <person name="Daghino S."/>
            <person name="Barry K."/>
            <person name="Choi C."/>
            <person name="Cichocki N."/>
            <person name="Clum A."/>
            <person name="Copeland A."/>
            <person name="Hainaut M."/>
            <person name="Haridas S."/>
            <person name="Labutti K."/>
            <person name="Lindquist E."/>
            <person name="Lipzen A."/>
            <person name="Khouja H.-R."/>
            <person name="Murat C."/>
            <person name="Ohm R."/>
            <person name="Olson A."/>
            <person name="Spatafora J."/>
            <person name="Veneault-Fourrey C."/>
            <person name="Henrissat B."/>
            <person name="Grigoriev I."/>
            <person name="Martin F."/>
            <person name="Perotto S."/>
        </authorList>
    </citation>
    <scope>NUCLEOTIDE SEQUENCE [LARGE SCALE GENOMIC DNA]</scope>
    <source>
        <strain evidence="2 3">E</strain>
    </source>
</reference>
<dbReference type="GO" id="GO:0016740">
    <property type="term" value="F:transferase activity"/>
    <property type="evidence" value="ECO:0007669"/>
    <property type="project" value="UniProtKB-KW"/>
</dbReference>
<dbReference type="Gene3D" id="3.30.559.10">
    <property type="entry name" value="Chloramphenicol acetyltransferase-like domain"/>
    <property type="match status" value="1"/>
</dbReference>
<dbReference type="GeneID" id="36582917"/>
<dbReference type="InterPro" id="IPR051283">
    <property type="entry name" value="Sec_Metabolite_Acyltrans"/>
</dbReference>